<evidence type="ECO:0000313" key="4">
    <source>
        <dbReference type="Proteomes" id="UP000598120"/>
    </source>
</evidence>
<comment type="caution">
    <text evidence="3">The sequence shown here is derived from an EMBL/GenBank/DDBJ whole genome shotgun (WGS) entry which is preliminary data.</text>
</comment>
<dbReference type="PANTHER" id="PTHR12526">
    <property type="entry name" value="GLYCOSYLTRANSFERASE"/>
    <property type="match status" value="1"/>
</dbReference>
<dbReference type="CDD" id="cd03811">
    <property type="entry name" value="GT4_GT28_WabH-like"/>
    <property type="match status" value="1"/>
</dbReference>
<dbReference type="AlphaFoldDB" id="A0A8J2TQF4"/>
<keyword evidence="4" id="KW-1185">Reference proteome</keyword>
<feature type="domain" description="Glycosyl transferase family 1" evidence="1">
    <location>
        <begin position="191"/>
        <end position="364"/>
    </location>
</feature>
<dbReference type="EMBL" id="BMIC01000002">
    <property type="protein sequence ID" value="GFZ85277.1"/>
    <property type="molecule type" value="Genomic_DNA"/>
</dbReference>
<feature type="domain" description="Glycosyltransferase subfamily 4-like N-terminal" evidence="2">
    <location>
        <begin position="19"/>
        <end position="187"/>
    </location>
</feature>
<evidence type="ECO:0000259" key="2">
    <source>
        <dbReference type="Pfam" id="PF13439"/>
    </source>
</evidence>
<dbReference type="RefSeq" id="WP_188605791.1">
    <property type="nucleotide sequence ID" value="NZ_BMIC01000002.1"/>
</dbReference>
<dbReference type="SUPFAM" id="SSF53756">
    <property type="entry name" value="UDP-Glycosyltransferase/glycogen phosphorylase"/>
    <property type="match status" value="1"/>
</dbReference>
<sequence length="387" mass="43902">MINKTNKPKLSILTIDFGMGGTERFISLLLPELVKDFEVTLVIFYNYIHFDIPKEVNLIILKPDTKKSKSYIFKLKNFTNLFIQYKRFIKKEGIDISFSLLPIPNIINSFVAIGNKKVRTVISERCYPSLMYKGSRLQMFLAKVFFPLLYNRTNVLFSNSEYINKDLKENFGVKIPTKVIYNPITTNENEKIDSETIKGSKTLNIINAGTIYSAKNQKLILEAMGLSPSGEFKLTILGNGELKEDLITLSEQLNISNHLILEGKVSNVKEYLLNSDCFVLSSNTEGFPNVLLEALSVGLPSISTNCLSGPQEMLNDNEAVTIESGDFYKAKYGILVNVDDKEGLNKAMLYLKNNPEERQRYSQLGFERAKTYGLPKIYEQVKSLLNN</sequence>
<keyword evidence="3" id="KW-0808">Transferase</keyword>
<dbReference type="InterPro" id="IPR001296">
    <property type="entry name" value="Glyco_trans_1"/>
</dbReference>
<dbReference type="Pfam" id="PF00534">
    <property type="entry name" value="Glycos_transf_1"/>
    <property type="match status" value="1"/>
</dbReference>
<protein>
    <submittedName>
        <fullName evidence="3">Glycosyl transferase</fullName>
    </submittedName>
</protein>
<evidence type="ECO:0000313" key="3">
    <source>
        <dbReference type="EMBL" id="GFZ85277.1"/>
    </source>
</evidence>
<dbReference type="InterPro" id="IPR028098">
    <property type="entry name" value="Glyco_trans_4-like_N"/>
</dbReference>
<dbReference type="PANTHER" id="PTHR12526:SF630">
    <property type="entry name" value="GLYCOSYLTRANSFERASE"/>
    <property type="match status" value="1"/>
</dbReference>
<accession>A0A8J2TQF4</accession>
<dbReference type="Proteomes" id="UP000598120">
    <property type="component" value="Unassembled WGS sequence"/>
</dbReference>
<proteinExistence type="predicted"/>
<name>A0A8J2TQF4_9FLAO</name>
<gene>
    <name evidence="3" type="ORF">GCM10011531_15520</name>
</gene>
<reference evidence="3 4" key="1">
    <citation type="journal article" date="2014" name="Int. J. Syst. Evol. Microbiol.">
        <title>Complete genome sequence of Corynebacterium casei LMG S-19264T (=DSM 44701T), isolated from a smear-ripened cheese.</title>
        <authorList>
            <consortium name="US DOE Joint Genome Institute (JGI-PGF)"/>
            <person name="Walter F."/>
            <person name="Albersmeier A."/>
            <person name="Kalinowski J."/>
            <person name="Ruckert C."/>
        </authorList>
    </citation>
    <scope>NUCLEOTIDE SEQUENCE [LARGE SCALE GENOMIC DNA]</scope>
    <source>
        <strain evidence="3 4">CGMCC 1.15295</strain>
    </source>
</reference>
<evidence type="ECO:0000259" key="1">
    <source>
        <dbReference type="Pfam" id="PF00534"/>
    </source>
</evidence>
<dbReference type="GO" id="GO:0016757">
    <property type="term" value="F:glycosyltransferase activity"/>
    <property type="evidence" value="ECO:0007669"/>
    <property type="project" value="InterPro"/>
</dbReference>
<dbReference type="Gene3D" id="3.40.50.2000">
    <property type="entry name" value="Glycogen Phosphorylase B"/>
    <property type="match status" value="2"/>
</dbReference>
<dbReference type="Pfam" id="PF13439">
    <property type="entry name" value="Glyco_transf_4"/>
    <property type="match status" value="1"/>
</dbReference>
<organism evidence="3 4">
    <name type="scientific">Aquaticitalea lipolytica</name>
    <dbReference type="NCBI Taxonomy" id="1247562"/>
    <lineage>
        <taxon>Bacteria</taxon>
        <taxon>Pseudomonadati</taxon>
        <taxon>Bacteroidota</taxon>
        <taxon>Flavobacteriia</taxon>
        <taxon>Flavobacteriales</taxon>
        <taxon>Flavobacteriaceae</taxon>
        <taxon>Aquaticitalea</taxon>
    </lineage>
</organism>